<evidence type="ECO:0000313" key="2">
    <source>
        <dbReference type="Proteomes" id="UP000244446"/>
    </source>
</evidence>
<dbReference type="EMBL" id="QCYH01000008">
    <property type="protein sequence ID" value="PVA09487.1"/>
    <property type="molecule type" value="Genomic_DNA"/>
</dbReference>
<organism evidence="1 2">
    <name type="scientific">Pelagivirga sediminicola</name>
    <dbReference type="NCBI Taxonomy" id="2170575"/>
    <lineage>
        <taxon>Bacteria</taxon>
        <taxon>Pseudomonadati</taxon>
        <taxon>Pseudomonadota</taxon>
        <taxon>Alphaproteobacteria</taxon>
        <taxon>Rhodobacterales</taxon>
        <taxon>Paracoccaceae</taxon>
        <taxon>Pelagivirga</taxon>
    </lineage>
</organism>
<protein>
    <submittedName>
        <fullName evidence="1">Uncharacterized protein</fullName>
    </submittedName>
</protein>
<dbReference type="AlphaFoldDB" id="A0A2T7G512"/>
<gene>
    <name evidence="1" type="ORF">DC366_13960</name>
</gene>
<sequence>MTTAASAAEASRPGGCCSNIAKIPAAFGVPGFFMRRANYPLRDLQNGINAISRRQRTRLWPVSQI</sequence>
<keyword evidence="2" id="KW-1185">Reference proteome</keyword>
<proteinExistence type="predicted"/>
<evidence type="ECO:0000313" key="1">
    <source>
        <dbReference type="EMBL" id="PVA09487.1"/>
    </source>
</evidence>
<name>A0A2T7G512_9RHOB</name>
<reference evidence="1 2" key="1">
    <citation type="submission" date="2018-04" db="EMBL/GenBank/DDBJ databases">
        <title>Pelagivirga bohaiensis gen. nov., sp. nov., a bacterium isolated from the Bohai Sea.</title>
        <authorList>
            <person name="Ji X."/>
        </authorList>
    </citation>
    <scope>NUCLEOTIDE SEQUENCE [LARGE SCALE GENOMIC DNA]</scope>
    <source>
        <strain evidence="1 2">BH-SD19</strain>
    </source>
</reference>
<dbReference type="Proteomes" id="UP000244446">
    <property type="component" value="Unassembled WGS sequence"/>
</dbReference>
<comment type="caution">
    <text evidence="1">The sequence shown here is derived from an EMBL/GenBank/DDBJ whole genome shotgun (WGS) entry which is preliminary data.</text>
</comment>
<accession>A0A2T7G512</accession>